<dbReference type="AlphaFoldDB" id="A0A2U1MSL1"/>
<comment type="caution">
    <text evidence="2">The sequence shown here is derived from an EMBL/GenBank/DDBJ whole genome shotgun (WGS) entry which is preliminary data.</text>
</comment>
<dbReference type="InterPro" id="IPR029026">
    <property type="entry name" value="tRNA_m1G_MTases_N"/>
</dbReference>
<dbReference type="Proteomes" id="UP000245207">
    <property type="component" value="Unassembled WGS sequence"/>
</dbReference>
<proteinExistence type="predicted"/>
<dbReference type="InterPro" id="IPR029064">
    <property type="entry name" value="Ribosomal_eL30-like_sf"/>
</dbReference>
<keyword evidence="3" id="KW-1185">Reference proteome</keyword>
<dbReference type="PANTHER" id="PTHR43191">
    <property type="entry name" value="RRNA METHYLTRANSFERASE 3"/>
    <property type="match status" value="1"/>
</dbReference>
<evidence type="ECO:0000256" key="1">
    <source>
        <dbReference type="SAM" id="MobiDB-lite"/>
    </source>
</evidence>
<organism evidence="2 3">
    <name type="scientific">Artemisia annua</name>
    <name type="common">Sweet wormwood</name>
    <dbReference type="NCBI Taxonomy" id="35608"/>
    <lineage>
        <taxon>Eukaryota</taxon>
        <taxon>Viridiplantae</taxon>
        <taxon>Streptophyta</taxon>
        <taxon>Embryophyta</taxon>
        <taxon>Tracheophyta</taxon>
        <taxon>Spermatophyta</taxon>
        <taxon>Magnoliopsida</taxon>
        <taxon>eudicotyledons</taxon>
        <taxon>Gunneridae</taxon>
        <taxon>Pentapetalae</taxon>
        <taxon>asterids</taxon>
        <taxon>campanulids</taxon>
        <taxon>Asterales</taxon>
        <taxon>Asteraceae</taxon>
        <taxon>Asteroideae</taxon>
        <taxon>Anthemideae</taxon>
        <taxon>Artemisiinae</taxon>
        <taxon>Artemisia</taxon>
    </lineage>
</organism>
<protein>
    <submittedName>
        <fullName evidence="2">tRNA/rRNA methyltransferase (SpoU) family protein</fullName>
    </submittedName>
</protein>
<feature type="compositionally biased region" description="Polar residues" evidence="1">
    <location>
        <begin position="39"/>
        <end position="50"/>
    </location>
</feature>
<dbReference type="Gene3D" id="3.40.1280.10">
    <property type="match status" value="1"/>
</dbReference>
<gene>
    <name evidence="2" type="ORF">CTI12_AA346470</name>
</gene>
<evidence type="ECO:0000313" key="2">
    <source>
        <dbReference type="EMBL" id="PWA64258.1"/>
    </source>
</evidence>
<dbReference type="GO" id="GO:0032259">
    <property type="term" value="P:methylation"/>
    <property type="evidence" value="ECO:0007669"/>
    <property type="project" value="UniProtKB-KW"/>
</dbReference>
<dbReference type="EMBL" id="PKPP01004461">
    <property type="protein sequence ID" value="PWA64258.1"/>
    <property type="molecule type" value="Genomic_DNA"/>
</dbReference>
<keyword evidence="2" id="KW-0808">Transferase</keyword>
<dbReference type="SUPFAM" id="SSF75217">
    <property type="entry name" value="alpha/beta knot"/>
    <property type="match status" value="1"/>
</dbReference>
<reference evidence="2 3" key="1">
    <citation type="journal article" date="2018" name="Mol. Plant">
        <title>The genome of Artemisia annua provides insight into the evolution of Asteraceae family and artemisinin biosynthesis.</title>
        <authorList>
            <person name="Shen Q."/>
            <person name="Zhang L."/>
            <person name="Liao Z."/>
            <person name="Wang S."/>
            <person name="Yan T."/>
            <person name="Shi P."/>
            <person name="Liu M."/>
            <person name="Fu X."/>
            <person name="Pan Q."/>
            <person name="Wang Y."/>
            <person name="Lv Z."/>
            <person name="Lu X."/>
            <person name="Zhang F."/>
            <person name="Jiang W."/>
            <person name="Ma Y."/>
            <person name="Chen M."/>
            <person name="Hao X."/>
            <person name="Li L."/>
            <person name="Tang Y."/>
            <person name="Lv G."/>
            <person name="Zhou Y."/>
            <person name="Sun X."/>
            <person name="Brodelius P.E."/>
            <person name="Rose J.K.C."/>
            <person name="Tang K."/>
        </authorList>
    </citation>
    <scope>NUCLEOTIDE SEQUENCE [LARGE SCALE GENOMIC DNA]</scope>
    <source>
        <strain evidence="3">cv. Huhao1</strain>
        <tissue evidence="2">Leaf</tissue>
    </source>
</reference>
<dbReference type="GO" id="GO:0008168">
    <property type="term" value="F:methyltransferase activity"/>
    <property type="evidence" value="ECO:0007669"/>
    <property type="project" value="UniProtKB-KW"/>
</dbReference>
<keyword evidence="2" id="KW-0489">Methyltransferase</keyword>
<dbReference type="InterPro" id="IPR051259">
    <property type="entry name" value="rRNA_Methyltransferase"/>
</dbReference>
<feature type="region of interest" description="Disordered" evidence="1">
    <location>
        <begin position="26"/>
        <end position="54"/>
    </location>
</feature>
<accession>A0A2U1MSL1</accession>
<dbReference type="SUPFAM" id="SSF55315">
    <property type="entry name" value="L30e-like"/>
    <property type="match status" value="1"/>
</dbReference>
<name>A0A2U1MSL1_ARTAN</name>
<dbReference type="OrthoDB" id="270651at2759"/>
<evidence type="ECO:0000313" key="3">
    <source>
        <dbReference type="Proteomes" id="UP000245207"/>
    </source>
</evidence>
<sequence length="283" mass="31718">MSKQDPNPRTKKECKNTKAMWFSFSSSFPQSKPLSPLKQSTTARSNTSDDQFPPTHVKSITSTSNPFVKHCVKLRNSSSYRHSHGSVLLVGTTPLREIYNFQELMQNKPTTIDCLFLHENAAVPEEFVESGIHIVRVNSVVMKKLSGLQSPESIDTISLVRIPSTFHSICGDHPQDISKWFPSAFRILVLDGIQDPGNLGTLLRSAVAFGWGVGKLLVSMKGSCWAELTDLQLSIYGMVCFYFRDVVTRSTRKHLELAEVHPSSSQWYPAHGLIYNLLLMGFK</sequence>
<dbReference type="Gene3D" id="3.30.1330.30">
    <property type="match status" value="1"/>
</dbReference>
<dbReference type="InterPro" id="IPR029028">
    <property type="entry name" value="Alpha/beta_knot_MTases"/>
</dbReference>
<feature type="compositionally biased region" description="Low complexity" evidence="1">
    <location>
        <begin position="26"/>
        <end position="38"/>
    </location>
</feature>
<dbReference type="PANTHER" id="PTHR43191:SF2">
    <property type="entry name" value="RRNA METHYLTRANSFERASE 3, MITOCHONDRIAL"/>
    <property type="match status" value="1"/>
</dbReference>
<dbReference type="GO" id="GO:0003723">
    <property type="term" value="F:RNA binding"/>
    <property type="evidence" value="ECO:0007669"/>
    <property type="project" value="TreeGrafter"/>
</dbReference>